<dbReference type="RefSeq" id="WP_196938656.1">
    <property type="nucleotide sequence ID" value="NZ_MU158689.1"/>
</dbReference>
<evidence type="ECO:0000256" key="1">
    <source>
        <dbReference type="SAM" id="MobiDB-lite"/>
    </source>
</evidence>
<name>A0ABR9T3M4_9SPHI</name>
<feature type="compositionally biased region" description="Polar residues" evidence="1">
    <location>
        <begin position="1"/>
        <end position="23"/>
    </location>
</feature>
<evidence type="ECO:0000313" key="3">
    <source>
        <dbReference type="Proteomes" id="UP000618319"/>
    </source>
</evidence>
<sequence length="64" mass="7174">MLSQSFINDLWNKSSGSETTWTNEGGGSFSDGMGIKFREGKQISKRPVIRIAPKTFTGDKKYEK</sequence>
<comment type="caution">
    <text evidence="2">The sequence shown here is derived from an EMBL/GenBank/DDBJ whole genome shotgun (WGS) entry which is preliminary data.</text>
</comment>
<evidence type="ECO:0000313" key="2">
    <source>
        <dbReference type="EMBL" id="MBE8719644.1"/>
    </source>
</evidence>
<accession>A0ABR9T3M4</accession>
<organism evidence="2 3">
    <name type="scientific">Sphingobacterium pedocola</name>
    <dbReference type="NCBI Taxonomy" id="2082722"/>
    <lineage>
        <taxon>Bacteria</taxon>
        <taxon>Pseudomonadati</taxon>
        <taxon>Bacteroidota</taxon>
        <taxon>Sphingobacteriia</taxon>
        <taxon>Sphingobacteriales</taxon>
        <taxon>Sphingobacteriaceae</taxon>
        <taxon>Sphingobacterium</taxon>
    </lineage>
</organism>
<feature type="region of interest" description="Disordered" evidence="1">
    <location>
        <begin position="1"/>
        <end position="34"/>
    </location>
</feature>
<proteinExistence type="predicted"/>
<dbReference type="Proteomes" id="UP000618319">
    <property type="component" value="Unassembled WGS sequence"/>
</dbReference>
<dbReference type="EMBL" id="PSKQ01000013">
    <property type="protein sequence ID" value="MBE8719644.1"/>
    <property type="molecule type" value="Genomic_DNA"/>
</dbReference>
<gene>
    <name evidence="2" type="ORF">C4F40_02755</name>
</gene>
<protein>
    <submittedName>
        <fullName evidence="2">Uncharacterized protein</fullName>
    </submittedName>
</protein>
<keyword evidence="3" id="KW-1185">Reference proteome</keyword>
<reference evidence="2 3" key="1">
    <citation type="submission" date="2018-02" db="EMBL/GenBank/DDBJ databases">
        <title>Sphingobacterium KA21.</title>
        <authorList>
            <person name="Vasarhelyi B.M."/>
            <person name="Deshmukh S."/>
            <person name="Balint B."/>
            <person name="Kukolya J."/>
        </authorList>
    </citation>
    <scope>NUCLEOTIDE SEQUENCE [LARGE SCALE GENOMIC DNA]</scope>
    <source>
        <strain evidence="2 3">Ka21</strain>
    </source>
</reference>